<proteinExistence type="predicted"/>
<dbReference type="InterPro" id="IPR007372">
    <property type="entry name" value="Lipid/polyisoprenoid-bd_YceI"/>
</dbReference>
<dbReference type="STRING" id="551459.SAMN05421796_10415"/>
<dbReference type="EMBL" id="FTOJ01000004">
    <property type="protein sequence ID" value="SIS81752.1"/>
    <property type="molecule type" value="Genomic_DNA"/>
</dbReference>
<dbReference type="Gene3D" id="2.40.128.110">
    <property type="entry name" value="Lipid/polyisoprenoid-binding, YceI-like"/>
    <property type="match status" value="1"/>
</dbReference>
<dbReference type="AlphaFoldDB" id="A0A1N7M6T0"/>
<gene>
    <name evidence="2" type="ORF">SAMN05421796_10415</name>
</gene>
<organism evidence="2 3">
    <name type="scientific">Chryseobacterium piscicola</name>
    <dbReference type="NCBI Taxonomy" id="551459"/>
    <lineage>
        <taxon>Bacteria</taxon>
        <taxon>Pseudomonadati</taxon>
        <taxon>Bacteroidota</taxon>
        <taxon>Flavobacteriia</taxon>
        <taxon>Flavobacteriales</taxon>
        <taxon>Weeksellaceae</taxon>
        <taxon>Chryseobacterium group</taxon>
        <taxon>Chryseobacterium</taxon>
    </lineage>
</organism>
<name>A0A1N7M6T0_9FLAO</name>
<protein>
    <submittedName>
        <fullName evidence="2">YceI-like domain-containing protein</fullName>
    </submittedName>
</protein>
<feature type="domain" description="Lipid/polyisoprenoid-binding YceI-like" evidence="1">
    <location>
        <begin position="57"/>
        <end position="187"/>
    </location>
</feature>
<dbReference type="InterPro" id="IPR036761">
    <property type="entry name" value="TTHA0802/YceI-like_sf"/>
</dbReference>
<dbReference type="Pfam" id="PF04264">
    <property type="entry name" value="YceI"/>
    <property type="match status" value="1"/>
</dbReference>
<accession>A0A1N7M6T0</accession>
<evidence type="ECO:0000259" key="1">
    <source>
        <dbReference type="Pfam" id="PF04264"/>
    </source>
</evidence>
<sequence length="192" mass="21535">MVLLKNKKDFKMKNGLFILTSLLLSNFISAQKFSSKTGKVTIEASIPMFEDVFAQDDNNVVILNADTGEMASVSVVKNFKFKVKLMEEHFNESYAETAKYPKATFKGKVMGFDKTKLTTNPQKVTVQGILNFHGVDRNVSSKATISAKDGKMYMKGNFIAKSADFKVTIPKMVMKKVAENVNVEYNYTLVKQ</sequence>
<evidence type="ECO:0000313" key="3">
    <source>
        <dbReference type="Proteomes" id="UP000186246"/>
    </source>
</evidence>
<dbReference type="Proteomes" id="UP000186246">
    <property type="component" value="Unassembled WGS sequence"/>
</dbReference>
<dbReference type="SUPFAM" id="SSF101874">
    <property type="entry name" value="YceI-like"/>
    <property type="match status" value="1"/>
</dbReference>
<reference evidence="3" key="1">
    <citation type="submission" date="2017-01" db="EMBL/GenBank/DDBJ databases">
        <authorList>
            <person name="Varghese N."/>
            <person name="Submissions S."/>
        </authorList>
    </citation>
    <scope>NUCLEOTIDE SEQUENCE [LARGE SCALE GENOMIC DNA]</scope>
    <source>
        <strain evidence="3">DSM 21068</strain>
    </source>
</reference>
<evidence type="ECO:0000313" key="2">
    <source>
        <dbReference type="EMBL" id="SIS81752.1"/>
    </source>
</evidence>